<comment type="caution">
    <text evidence="1">The sequence shown here is derived from an EMBL/GenBank/DDBJ whole genome shotgun (WGS) entry which is preliminary data.</text>
</comment>
<evidence type="ECO:0000313" key="2">
    <source>
        <dbReference type="Proteomes" id="UP001163321"/>
    </source>
</evidence>
<dbReference type="EMBL" id="CM047580">
    <property type="protein sequence ID" value="KAI9922176.1"/>
    <property type="molecule type" value="Genomic_DNA"/>
</dbReference>
<name>A0ACC0WWV9_9STRA</name>
<accession>A0ACC0WWV9</accession>
<evidence type="ECO:0000313" key="1">
    <source>
        <dbReference type="EMBL" id="KAI9922176.1"/>
    </source>
</evidence>
<reference evidence="1 2" key="1">
    <citation type="journal article" date="2022" name="bioRxiv">
        <title>The genome of the oomycete Peronosclerospora sorghi, a cosmopolitan pathogen of maize and sorghum, is inflated with dispersed pseudogenes.</title>
        <authorList>
            <person name="Fletcher K."/>
            <person name="Martin F."/>
            <person name="Isakeit T."/>
            <person name="Cavanaugh K."/>
            <person name="Magill C."/>
            <person name="Michelmore R."/>
        </authorList>
    </citation>
    <scope>NUCLEOTIDE SEQUENCE [LARGE SCALE GENOMIC DNA]</scope>
    <source>
        <strain evidence="1">P6</strain>
    </source>
</reference>
<gene>
    <name evidence="1" type="ORF">PsorP6_000018</name>
</gene>
<keyword evidence="2" id="KW-1185">Reference proteome</keyword>
<protein>
    <submittedName>
        <fullName evidence="1">Uncharacterized protein</fullName>
    </submittedName>
</protein>
<sequence length="63" mass="7527">MAYYHFNSFVVTSAVKLTMNDELHNRKHDMDVLHTNFPFLWNVFCCSIYLLKLGHIHYSTKMC</sequence>
<organism evidence="1 2">
    <name type="scientific">Peronosclerospora sorghi</name>
    <dbReference type="NCBI Taxonomy" id="230839"/>
    <lineage>
        <taxon>Eukaryota</taxon>
        <taxon>Sar</taxon>
        <taxon>Stramenopiles</taxon>
        <taxon>Oomycota</taxon>
        <taxon>Peronosporomycetes</taxon>
        <taxon>Peronosporales</taxon>
        <taxon>Peronosporaceae</taxon>
        <taxon>Peronosclerospora</taxon>
    </lineage>
</organism>
<dbReference type="Proteomes" id="UP001163321">
    <property type="component" value="Chromosome 1"/>
</dbReference>
<proteinExistence type="predicted"/>